<feature type="non-terminal residue" evidence="2">
    <location>
        <position position="186"/>
    </location>
</feature>
<dbReference type="AlphaFoldDB" id="A0A164VXP3"/>
<reference evidence="2 3" key="1">
    <citation type="submission" date="2016-03" db="EMBL/GenBank/DDBJ databases">
        <title>EvidentialGene: Evidence-directed Construction of Genes on Genomes.</title>
        <authorList>
            <person name="Gilbert D.G."/>
            <person name="Choi J.-H."/>
            <person name="Mockaitis K."/>
            <person name="Colbourne J."/>
            <person name="Pfrender M."/>
        </authorList>
    </citation>
    <scope>NUCLEOTIDE SEQUENCE [LARGE SCALE GENOMIC DNA]</scope>
    <source>
        <strain evidence="2 3">Xinb3</strain>
        <tissue evidence="2">Complete organism</tissue>
    </source>
</reference>
<proteinExistence type="predicted"/>
<sequence>MARCPVILCSILLHSDQLKMKRKLSILVQHIRAKQAGAPPPGPPSVPSSSRSVDRSSRLCRSETAPTNANHHHHAQQQQQQQQPASEANRSSYYGVGGGADLERSIYSERDRGYLSDMSSRANSFYERQDSVRSGYLSDRETLAGGTNRLAGSAAALSGSSGNIVVQQQTSIESNDSRLCYLTSSE</sequence>
<keyword evidence="3" id="KW-1185">Reference proteome</keyword>
<dbReference type="Proteomes" id="UP000076858">
    <property type="component" value="Unassembled WGS sequence"/>
</dbReference>
<evidence type="ECO:0000256" key="1">
    <source>
        <dbReference type="SAM" id="MobiDB-lite"/>
    </source>
</evidence>
<accession>A0A164VXP3</accession>
<feature type="compositionally biased region" description="Basic and acidic residues" evidence="1">
    <location>
        <begin position="52"/>
        <end position="61"/>
    </location>
</feature>
<feature type="region of interest" description="Disordered" evidence="1">
    <location>
        <begin position="34"/>
        <end position="94"/>
    </location>
</feature>
<evidence type="ECO:0000313" key="2">
    <source>
        <dbReference type="EMBL" id="KZS12763.1"/>
    </source>
</evidence>
<dbReference type="EMBL" id="LRGB01001351">
    <property type="protein sequence ID" value="KZS12763.1"/>
    <property type="molecule type" value="Genomic_DNA"/>
</dbReference>
<feature type="compositionally biased region" description="Low complexity" evidence="1">
    <location>
        <begin position="76"/>
        <end position="85"/>
    </location>
</feature>
<gene>
    <name evidence="2" type="ORF">APZ42_022263</name>
</gene>
<comment type="caution">
    <text evidence="2">The sequence shown here is derived from an EMBL/GenBank/DDBJ whole genome shotgun (WGS) entry which is preliminary data.</text>
</comment>
<organism evidence="2 3">
    <name type="scientific">Daphnia magna</name>
    <dbReference type="NCBI Taxonomy" id="35525"/>
    <lineage>
        <taxon>Eukaryota</taxon>
        <taxon>Metazoa</taxon>
        <taxon>Ecdysozoa</taxon>
        <taxon>Arthropoda</taxon>
        <taxon>Crustacea</taxon>
        <taxon>Branchiopoda</taxon>
        <taxon>Diplostraca</taxon>
        <taxon>Cladocera</taxon>
        <taxon>Anomopoda</taxon>
        <taxon>Daphniidae</taxon>
        <taxon>Daphnia</taxon>
    </lineage>
</organism>
<dbReference type="OrthoDB" id="8059989at2759"/>
<protein>
    <submittedName>
        <fullName evidence="2">Still life type 1</fullName>
    </submittedName>
</protein>
<dbReference type="STRING" id="35525.A0A164VXP3"/>
<name>A0A164VXP3_9CRUS</name>
<evidence type="ECO:0000313" key="3">
    <source>
        <dbReference type="Proteomes" id="UP000076858"/>
    </source>
</evidence>